<proteinExistence type="predicted"/>
<dbReference type="Proteomes" id="UP000005666">
    <property type="component" value="Chromosome 3"/>
</dbReference>
<dbReference type="CDD" id="cd06155">
    <property type="entry name" value="eu_AANH_C_1"/>
    <property type="match status" value="1"/>
</dbReference>
<dbReference type="InterPro" id="IPR035959">
    <property type="entry name" value="RutC-like_sf"/>
</dbReference>
<evidence type="ECO:0000256" key="4">
    <source>
        <dbReference type="ARBA" id="ARBA00031552"/>
    </source>
</evidence>
<dbReference type="InterPro" id="IPR002761">
    <property type="entry name" value="Diphthami_syn_dom"/>
</dbReference>
<dbReference type="GeneID" id="11533777"/>
<dbReference type="STRING" id="1071381.G8BR46"/>
<dbReference type="eggNOG" id="KOG2317">
    <property type="taxonomic scope" value="Eukaryota"/>
</dbReference>
<dbReference type="FunFam" id="3.40.50.620:FF:000145">
    <property type="entry name" value="ATP-binding domain containing protein"/>
    <property type="match status" value="1"/>
</dbReference>
<dbReference type="Pfam" id="PF01042">
    <property type="entry name" value="Ribonuc_L-PSP"/>
    <property type="match status" value="1"/>
</dbReference>
<evidence type="ECO:0000313" key="8">
    <source>
        <dbReference type="Proteomes" id="UP000005666"/>
    </source>
</evidence>
<dbReference type="CDD" id="cd06156">
    <property type="entry name" value="eu_AANH_C_2"/>
    <property type="match status" value="1"/>
</dbReference>
<dbReference type="KEGG" id="tpf:TPHA_0C00650"/>
<dbReference type="Gene3D" id="3.30.1330.40">
    <property type="entry name" value="RutC-like"/>
    <property type="match status" value="2"/>
</dbReference>
<keyword evidence="8" id="KW-1185">Reference proteome</keyword>
<dbReference type="RefSeq" id="XP_003684656.1">
    <property type="nucleotide sequence ID" value="XM_003684608.1"/>
</dbReference>
<evidence type="ECO:0000313" key="7">
    <source>
        <dbReference type="EMBL" id="CCE62222.1"/>
    </source>
</evidence>
<dbReference type="OrthoDB" id="686384at2759"/>
<comment type="catalytic activity">
    <reaction evidence="5">
        <text>diphthine-[translation elongation factor 2] + NH4(+) + ATP = diphthamide-[translation elongation factor 2] + AMP + diphosphate + H(+)</text>
        <dbReference type="Rhea" id="RHEA:19753"/>
        <dbReference type="Rhea" id="RHEA-COMP:10172"/>
        <dbReference type="Rhea" id="RHEA-COMP:10174"/>
        <dbReference type="ChEBI" id="CHEBI:15378"/>
        <dbReference type="ChEBI" id="CHEBI:16692"/>
        <dbReference type="ChEBI" id="CHEBI:28938"/>
        <dbReference type="ChEBI" id="CHEBI:30616"/>
        <dbReference type="ChEBI" id="CHEBI:33019"/>
        <dbReference type="ChEBI" id="CHEBI:82696"/>
        <dbReference type="ChEBI" id="CHEBI:456215"/>
        <dbReference type="EC" id="6.3.1.14"/>
    </reaction>
</comment>
<dbReference type="EC" id="6.3.1.14" evidence="1"/>
<dbReference type="Gene3D" id="3.40.50.620">
    <property type="entry name" value="HUPs"/>
    <property type="match status" value="1"/>
</dbReference>
<dbReference type="GO" id="GO:0017178">
    <property type="term" value="F:diphthine-ammonia ligase activity"/>
    <property type="evidence" value="ECO:0007669"/>
    <property type="project" value="UniProtKB-EC"/>
</dbReference>
<reference evidence="7 8" key="1">
    <citation type="journal article" date="2011" name="Proc. Natl. Acad. Sci. U.S.A.">
        <title>Evolutionary erosion of yeast sex chromosomes by mating-type switching accidents.</title>
        <authorList>
            <person name="Gordon J.L."/>
            <person name="Armisen D."/>
            <person name="Proux-Wera E."/>
            <person name="Oheigeartaigh S.S."/>
            <person name="Byrne K.P."/>
            <person name="Wolfe K.H."/>
        </authorList>
    </citation>
    <scope>NUCLEOTIDE SEQUENCE [LARGE SCALE GENOMIC DNA]</scope>
    <source>
        <strain evidence="8">ATCC 24235 / CBS 4417 / NBRC 1672 / NRRL Y-8282 / UCD 70-5</strain>
    </source>
</reference>
<dbReference type="GO" id="GO:0017183">
    <property type="term" value="P:protein histidyl modification to diphthamide"/>
    <property type="evidence" value="ECO:0007669"/>
    <property type="project" value="EnsemblFungi"/>
</dbReference>
<name>G8BR46_TETPH</name>
<dbReference type="AlphaFoldDB" id="G8BR46"/>
<dbReference type="PANTHER" id="PTHR12196">
    <property type="entry name" value="DOMAIN OF UNKNOWN FUNCTION 71 DUF71 -CONTAINING PROTEIN"/>
    <property type="match status" value="1"/>
</dbReference>
<evidence type="ECO:0000256" key="5">
    <source>
        <dbReference type="ARBA" id="ARBA00048108"/>
    </source>
</evidence>
<dbReference type="HOGENOM" id="CLU_010289_2_1_1"/>
<dbReference type="OMA" id="HCRLAQS"/>
<evidence type="ECO:0000259" key="6">
    <source>
        <dbReference type="Pfam" id="PF01902"/>
    </source>
</evidence>
<dbReference type="Gene3D" id="3.90.1490.10">
    <property type="entry name" value="putative n-type atp pyrophosphatase, domain 2"/>
    <property type="match status" value="1"/>
</dbReference>
<dbReference type="InterPro" id="IPR006175">
    <property type="entry name" value="YjgF/YER057c/UK114"/>
</dbReference>
<dbReference type="SUPFAM" id="SSF52402">
    <property type="entry name" value="Adenine nucleotide alpha hydrolases-like"/>
    <property type="match status" value="1"/>
</dbReference>
<feature type="domain" description="Diphthamide synthase" evidence="6">
    <location>
        <begin position="1"/>
        <end position="245"/>
    </location>
</feature>
<dbReference type="SUPFAM" id="SSF55298">
    <property type="entry name" value="YjgF-like"/>
    <property type="match status" value="2"/>
</dbReference>
<dbReference type="Pfam" id="PF01902">
    <property type="entry name" value="Diphthami_syn_2"/>
    <property type="match status" value="1"/>
</dbReference>
<protein>
    <recommendedName>
        <fullName evidence="2">Diphthine--ammonia ligase</fullName>
        <ecNumber evidence="1">6.3.1.14</ecNumber>
    </recommendedName>
    <alternativeName>
        <fullName evidence="3">Diphthamide synthase</fullName>
    </alternativeName>
    <alternativeName>
        <fullName evidence="4">Diphthamide synthetase</fullName>
    </alternativeName>
</protein>
<dbReference type="PANTHER" id="PTHR12196:SF2">
    <property type="entry name" value="DIPHTHINE--AMMONIA LIGASE"/>
    <property type="match status" value="1"/>
</dbReference>
<dbReference type="NCBIfam" id="TIGR00290">
    <property type="entry name" value="MJ0570_dom"/>
    <property type="match status" value="1"/>
</dbReference>
<sequence length="711" mass="81244">MKFVALVSGGKDSCYNILHCLKNGHELIALGNLHPLDIDEQELNSYMFQTVGHDIVSLYEKTTDVPLYKHYIRPHSSKYQKLNYVSTKDDEIENLFELLSKIKTQHPDLEAVSVGAILSSYQRTRVENVSNRLGLTVLSYLWQRDQSDLMSEMCEVSKQSENEKSSKMDARLIKVAAIGLNDTHINMSLPVIYPIMMKLNKMYEVHICGEGGEFETMVLDAPFFKKGHLKIISSELDTSDKNNGVYSTKLNTEFVEREISKEEFEENILLVKQPLLLNEKWQSLITALENETCNTKVVRKRNEQVDPKSLEFHYNLSVNKVNNLMYISNILPTTQDTSIEVQIKSLFQHLDKILIENNIKPSQILSSTLYLSNIRDFANVNKVYNDFFDIEKNGPLPPSRACVETREFLPTGNLLQLSVIVDTEAELKEFSSRDNETMMINESKDGLHVQGISYWAPCNIGPYSQAIWKNNDRNMVSYISGQIALIPQSMTIVGSDEKILQSILSLKHFNTIKETIVAEKSLQMKCFISDIDMVPIVSRTWDLYCSKMSYESELWSDKEDDNLECLIIIKVSNLPRDALCEWGGVAYKVETLTDDLDCDSDSEDMSELAQKFRSTVTFDNSELLLKTINIKHNESVRAYSTIFIDSLHNLSAMIRELTEKGSQIELYYELSTINFEFLDIVKNSGNIAFNPVESIFDYNGNMHRFAVHATS</sequence>
<organism evidence="7 8">
    <name type="scientific">Tetrapisispora phaffii (strain ATCC 24235 / CBS 4417 / NBRC 1672 / NRRL Y-8282 / UCD 70-5)</name>
    <name type="common">Yeast</name>
    <name type="synonym">Fabospora phaffii</name>
    <dbReference type="NCBI Taxonomy" id="1071381"/>
    <lineage>
        <taxon>Eukaryota</taxon>
        <taxon>Fungi</taxon>
        <taxon>Dikarya</taxon>
        <taxon>Ascomycota</taxon>
        <taxon>Saccharomycotina</taxon>
        <taxon>Saccharomycetes</taxon>
        <taxon>Saccharomycetales</taxon>
        <taxon>Saccharomycetaceae</taxon>
        <taxon>Tetrapisispora</taxon>
    </lineage>
</organism>
<dbReference type="eggNOG" id="KOG2316">
    <property type="taxonomic scope" value="Eukaryota"/>
</dbReference>
<dbReference type="CDD" id="cd01994">
    <property type="entry name" value="AANH_PF0828-like"/>
    <property type="match status" value="1"/>
</dbReference>
<evidence type="ECO:0000256" key="3">
    <source>
        <dbReference type="ARBA" id="ARBA00029814"/>
    </source>
</evidence>
<evidence type="ECO:0000256" key="1">
    <source>
        <dbReference type="ARBA" id="ARBA00012089"/>
    </source>
</evidence>
<accession>G8BR46</accession>
<gene>
    <name evidence="7" type="primary">TPHA0C00650</name>
    <name evidence="7" type="ordered locus">TPHA_0C00650</name>
</gene>
<dbReference type="InterPro" id="IPR014729">
    <property type="entry name" value="Rossmann-like_a/b/a_fold"/>
</dbReference>
<evidence type="ECO:0000256" key="2">
    <source>
        <dbReference type="ARBA" id="ARBA00018426"/>
    </source>
</evidence>
<dbReference type="InterPro" id="IPR030662">
    <property type="entry name" value="DPH6/MJ0570"/>
</dbReference>
<dbReference type="EMBL" id="HE612858">
    <property type="protein sequence ID" value="CCE62222.1"/>
    <property type="molecule type" value="Genomic_DNA"/>
</dbReference>